<dbReference type="AlphaFoldDB" id="I3T5G9"/>
<reference evidence="1" key="1">
    <citation type="submission" date="2012-05" db="EMBL/GenBank/DDBJ databases">
        <authorList>
            <person name="Krishnakumar V."/>
            <person name="Cheung F."/>
            <person name="Xiao Y."/>
            <person name="Chan A."/>
            <person name="Moskal W.A."/>
            <person name="Town C.D."/>
        </authorList>
    </citation>
    <scope>NUCLEOTIDE SEQUENCE</scope>
</reference>
<protein>
    <submittedName>
        <fullName evidence="1">Uncharacterized protein</fullName>
    </submittedName>
</protein>
<sequence length="71" mass="8192">MREQITSGGGVSRHHHHLPLFAIEIRSKSSQVKFREKRTLKNSVDAMNSAKLRFLYLVIQHSSIACSFHHH</sequence>
<dbReference type="EMBL" id="BT147967">
    <property type="protein sequence ID" value="AFK47761.1"/>
    <property type="molecule type" value="mRNA"/>
</dbReference>
<proteinExistence type="evidence at transcript level"/>
<evidence type="ECO:0000313" key="1">
    <source>
        <dbReference type="EMBL" id="AFK47761.1"/>
    </source>
</evidence>
<organism evidence="1">
    <name type="scientific">Medicago truncatula</name>
    <name type="common">Barrel medic</name>
    <name type="synonym">Medicago tribuloides</name>
    <dbReference type="NCBI Taxonomy" id="3880"/>
    <lineage>
        <taxon>Eukaryota</taxon>
        <taxon>Viridiplantae</taxon>
        <taxon>Streptophyta</taxon>
        <taxon>Embryophyta</taxon>
        <taxon>Tracheophyta</taxon>
        <taxon>Spermatophyta</taxon>
        <taxon>Magnoliopsida</taxon>
        <taxon>eudicotyledons</taxon>
        <taxon>Gunneridae</taxon>
        <taxon>Pentapetalae</taxon>
        <taxon>rosids</taxon>
        <taxon>fabids</taxon>
        <taxon>Fabales</taxon>
        <taxon>Fabaceae</taxon>
        <taxon>Papilionoideae</taxon>
        <taxon>50 kb inversion clade</taxon>
        <taxon>NPAAA clade</taxon>
        <taxon>Hologalegina</taxon>
        <taxon>IRL clade</taxon>
        <taxon>Trifolieae</taxon>
        <taxon>Medicago</taxon>
    </lineage>
</organism>
<name>I3T5G9_MEDTR</name>
<accession>I3T5G9</accession>